<dbReference type="NCBIfam" id="TIGR00830">
    <property type="entry name" value="PTBA"/>
    <property type="match status" value="1"/>
</dbReference>
<reference evidence="8" key="1">
    <citation type="journal article" date="2022" name="Int. J. Syst. Evol. Microbiol.">
        <title>Apilactobacillus apisilvae sp. nov., Nicolia spurrieriana gen. nov. sp. nov., Bombilactobacillus folatiphilus sp. nov. and Bombilactobacillus thymidiniphilus sp. nov., four new lactic acid bacterial isolates from stingless bees Tetragonula carbonaria and Austroplebeia australis.</title>
        <authorList>
            <person name="Oliphant S.A."/>
            <person name="Watson-Haigh N.S."/>
            <person name="Sumby K.M."/>
            <person name="Gardner J."/>
            <person name="Groom S."/>
            <person name="Jiranek V."/>
        </authorList>
    </citation>
    <scope>NUCLEOTIDE SEQUENCE</scope>
    <source>
        <strain evidence="8">SG4_D2</strain>
    </source>
</reference>
<dbReference type="Proteomes" id="UP000831495">
    <property type="component" value="Chromosome"/>
</dbReference>
<dbReference type="Pfam" id="PF00358">
    <property type="entry name" value="PTS_EIIA_1"/>
    <property type="match status" value="1"/>
</dbReference>
<dbReference type="EMBL" id="CP093366">
    <property type="protein sequence ID" value="UQS82632.1"/>
    <property type="molecule type" value="Genomic_DNA"/>
</dbReference>
<keyword evidence="2" id="KW-0813">Transport</keyword>
<evidence type="ECO:0000256" key="5">
    <source>
        <dbReference type="ARBA" id="ARBA00022683"/>
    </source>
</evidence>
<dbReference type="PANTHER" id="PTHR45008">
    <property type="entry name" value="PTS SYSTEM GLUCOSE-SPECIFIC EIIA COMPONENT"/>
    <property type="match status" value="1"/>
</dbReference>
<keyword evidence="6" id="KW-0418">Kinase</keyword>
<keyword evidence="3 8" id="KW-0762">Sugar transport</keyword>
<dbReference type="InterPro" id="IPR011055">
    <property type="entry name" value="Dup_hybrid_motif"/>
</dbReference>
<evidence type="ECO:0000256" key="4">
    <source>
        <dbReference type="ARBA" id="ARBA00022679"/>
    </source>
</evidence>
<sequence length="163" mass="17444">MKKNDNAVKVDSLGNAQKITDETILQLLDGTVADLIEAPDPAFASGSMGQGMVIYPTAGEVFAPVNGVVSMLFKTKHAIGIISNQGLNVMIHIGIDTVKLNGKYFVACVQQGDIVQAGQLLIKFDLQSIKKAGFDPATFVIVTNSNDYQEISLMKADKGLRCL</sequence>
<keyword evidence="9" id="KW-1185">Reference proteome</keyword>
<protein>
    <submittedName>
        <fullName evidence="8">PTS glucose transporter subunit IIA</fullName>
    </submittedName>
</protein>
<evidence type="ECO:0000313" key="8">
    <source>
        <dbReference type="EMBL" id="UQS82632.1"/>
    </source>
</evidence>
<proteinExistence type="predicted"/>
<dbReference type="InterPro" id="IPR001127">
    <property type="entry name" value="PTS_EIIA_1_perm"/>
</dbReference>
<gene>
    <name evidence="8" type="ORF">MOO45_03015</name>
</gene>
<dbReference type="Gene3D" id="2.70.70.10">
    <property type="entry name" value="Glucose Permease (Domain IIA)"/>
    <property type="match status" value="1"/>
</dbReference>
<comment type="subcellular location">
    <subcellularLocation>
        <location evidence="1">Cytoplasm</location>
    </subcellularLocation>
</comment>
<dbReference type="RefSeq" id="WP_249514910.1">
    <property type="nucleotide sequence ID" value="NZ_CP093366.1"/>
</dbReference>
<evidence type="ECO:0000256" key="3">
    <source>
        <dbReference type="ARBA" id="ARBA00022597"/>
    </source>
</evidence>
<evidence type="ECO:0000259" key="7">
    <source>
        <dbReference type="PROSITE" id="PS51093"/>
    </source>
</evidence>
<evidence type="ECO:0000313" key="9">
    <source>
        <dbReference type="Proteomes" id="UP000831495"/>
    </source>
</evidence>
<dbReference type="PROSITE" id="PS51093">
    <property type="entry name" value="PTS_EIIA_TYPE_1"/>
    <property type="match status" value="1"/>
</dbReference>
<evidence type="ECO:0000256" key="6">
    <source>
        <dbReference type="ARBA" id="ARBA00022777"/>
    </source>
</evidence>
<keyword evidence="4" id="KW-0808">Transferase</keyword>
<name>A0ABY4PBJ7_9LACO</name>
<dbReference type="PROSITE" id="PS00371">
    <property type="entry name" value="PTS_EIIA_TYPE_1_HIS"/>
    <property type="match status" value="1"/>
</dbReference>
<accession>A0ABY4PBJ7</accession>
<feature type="domain" description="PTS EIIA type-1" evidence="7">
    <location>
        <begin position="40"/>
        <end position="144"/>
    </location>
</feature>
<evidence type="ECO:0000256" key="2">
    <source>
        <dbReference type="ARBA" id="ARBA00022448"/>
    </source>
</evidence>
<keyword evidence="5" id="KW-0598">Phosphotransferase system</keyword>
<organism evidence="8 9">
    <name type="scientific">Bombilactobacillus folatiphilus</name>
    <dbReference type="NCBI Taxonomy" id="2923362"/>
    <lineage>
        <taxon>Bacteria</taxon>
        <taxon>Bacillati</taxon>
        <taxon>Bacillota</taxon>
        <taxon>Bacilli</taxon>
        <taxon>Lactobacillales</taxon>
        <taxon>Lactobacillaceae</taxon>
        <taxon>Bombilactobacillus</taxon>
    </lineage>
</organism>
<dbReference type="PANTHER" id="PTHR45008:SF1">
    <property type="entry name" value="PTS SYSTEM GLUCOSE-SPECIFIC EIIA COMPONENT"/>
    <property type="match status" value="1"/>
</dbReference>
<evidence type="ECO:0000256" key="1">
    <source>
        <dbReference type="ARBA" id="ARBA00004496"/>
    </source>
</evidence>
<dbReference type="SUPFAM" id="SSF51261">
    <property type="entry name" value="Duplicated hybrid motif"/>
    <property type="match status" value="1"/>
</dbReference>
<dbReference type="InterPro" id="IPR050890">
    <property type="entry name" value="PTS_EIIA_component"/>
</dbReference>